<proteinExistence type="predicted"/>
<evidence type="ECO:0000313" key="2">
    <source>
        <dbReference type="Proteomes" id="UP000067399"/>
    </source>
</evidence>
<name>A0A0P0US35_9GAMM</name>
<dbReference type="RefSeq" id="WP_066044937.1">
    <property type="nucleotide sequence ID" value="NZ_AP013042.1"/>
</dbReference>
<sequence>MILLQPTFFTDLEVERLAKLKTERLARLEAERLAKPKKSNSKLTNIQIWALKRFEETGSLAPSCLGSTSIKKDCQIIFDWYEPAAKKKAMFTPNIY</sequence>
<accession>A0A0P0US35</accession>
<protein>
    <submittedName>
        <fullName evidence="1">Uncharacterized protein</fullName>
    </submittedName>
</protein>
<dbReference type="KEGG" id="ebh:BSEPE_1089"/>
<dbReference type="STRING" id="1303921.BSEPE_1089"/>
<keyword evidence="2" id="KW-1185">Reference proteome</keyword>
<dbReference type="AlphaFoldDB" id="A0A0P0US35"/>
<reference evidence="1 2" key="2">
    <citation type="journal article" date="2016" name="ISME J.">
        <title>Heterogeneous composition of key metabolic gene clusters in a vent mussel symbiont population.</title>
        <authorList>
            <person name="Ikuta T."/>
            <person name="Takaki Y."/>
            <person name="Nagai Y."/>
            <person name="Shimamura S."/>
            <person name="Tsuda M."/>
            <person name="Kawagucci S."/>
            <person name="Aoki Y."/>
            <person name="Inoue K."/>
            <person name="Teruya M."/>
            <person name="Satou K."/>
            <person name="Teruya K."/>
            <person name="Shimoji M."/>
            <person name="Tamotsu H."/>
            <person name="Hirano T."/>
            <person name="Maruyama T."/>
            <person name="Yoshida T."/>
        </authorList>
    </citation>
    <scope>NUCLEOTIDE SEQUENCE [LARGE SCALE GENOMIC DNA]</scope>
    <source>
        <strain evidence="1 2">Myojin Knoll</strain>
    </source>
</reference>
<dbReference type="EMBL" id="AP013042">
    <property type="protein sequence ID" value="BAS68078.1"/>
    <property type="molecule type" value="Genomic_DNA"/>
</dbReference>
<evidence type="ECO:0000313" key="1">
    <source>
        <dbReference type="EMBL" id="BAS68078.1"/>
    </source>
</evidence>
<dbReference type="Proteomes" id="UP000067399">
    <property type="component" value="Chromosome"/>
</dbReference>
<reference evidence="1 2" key="1">
    <citation type="journal article" date="2000" name="Mar. Ecol. Prog. Ser.">
        <title>Phylogenetic characterization of endosymbionts in three hydrothermal vent mussels: influence on host distributions.</title>
        <authorList>
            <person name="Fujiwara Y."/>
            <person name="Takai K."/>
            <person name="Uematsu K."/>
            <person name="Tsuchida S."/>
            <person name="Hunt J.C."/>
            <person name="Hashimoto J."/>
        </authorList>
    </citation>
    <scope>NUCLEOTIDE SEQUENCE [LARGE SCALE GENOMIC DNA]</scope>
    <source>
        <strain evidence="1 2">Myojin Knoll</strain>
    </source>
</reference>
<gene>
    <name evidence="1" type="ORF">BSEPE_1089</name>
</gene>
<organism evidence="1 2">
    <name type="scientific">endosymbiont of Bathymodiolus septemdierum str. Myojin knoll</name>
    <dbReference type="NCBI Taxonomy" id="1303921"/>
    <lineage>
        <taxon>Bacteria</taxon>
        <taxon>Pseudomonadati</taxon>
        <taxon>Pseudomonadota</taxon>
        <taxon>Gammaproteobacteria</taxon>
        <taxon>sulfur-oxidizing symbionts</taxon>
    </lineage>
</organism>